<keyword evidence="5" id="KW-0819">tRNA processing</keyword>
<protein>
    <submittedName>
        <fullName evidence="6">Sulfurtransferase TusD</fullName>
        <ecNumber evidence="6">2.8.1.-</ecNumber>
    </submittedName>
</protein>
<dbReference type="NCBIfam" id="NF001237">
    <property type="entry name" value="PRK00207.1"/>
    <property type="match status" value="1"/>
</dbReference>
<evidence type="ECO:0000313" key="6">
    <source>
        <dbReference type="EMBL" id="VFP85989.1"/>
    </source>
</evidence>
<dbReference type="InterPro" id="IPR003787">
    <property type="entry name" value="Sulphur_relay_DsrE/F-like"/>
</dbReference>
<evidence type="ECO:0000313" key="7">
    <source>
        <dbReference type="Proteomes" id="UP000294343"/>
    </source>
</evidence>
<dbReference type="PANTHER" id="PTHR34874:SF3">
    <property type="entry name" value="SULFURTRANSFERASE TUSD"/>
    <property type="match status" value="1"/>
</dbReference>
<evidence type="ECO:0000256" key="1">
    <source>
        <dbReference type="ARBA" id="ARBA00004496"/>
    </source>
</evidence>
<organism evidence="6 7">
    <name type="scientific">Candidatus Erwinia haradaeae</name>
    <dbReference type="NCBI Taxonomy" id="1922217"/>
    <lineage>
        <taxon>Bacteria</taxon>
        <taxon>Pseudomonadati</taxon>
        <taxon>Pseudomonadota</taxon>
        <taxon>Gammaproteobacteria</taxon>
        <taxon>Enterobacterales</taxon>
        <taxon>Erwiniaceae</taxon>
        <taxon>Erwinia</taxon>
    </lineage>
</organism>
<keyword evidence="3" id="KW-0963">Cytoplasm</keyword>
<gene>
    <name evidence="6" type="primary">tusD</name>
    <name evidence="6" type="ORF">ERCIPSPA2889_245</name>
</gene>
<sequence length="128" mass="13973">MRFCLMVTGPAYGTQNASSAWLFANAIIANKHTLDSIFFYREGVMNGNALHSPASDEVNLTNCWQKLHQKHGVILNICVSAALRRGICNQKESLALDLGADNLAIGFRFTGLTSLAEAVLTSDRVVKF</sequence>
<comment type="subcellular location">
    <subcellularLocation>
        <location evidence="1">Cytoplasm</location>
    </subcellularLocation>
</comment>
<evidence type="ECO:0000256" key="2">
    <source>
        <dbReference type="ARBA" id="ARBA00007067"/>
    </source>
</evidence>
<dbReference type="InterPro" id="IPR017463">
    <property type="entry name" value="Sulphur_relay_TusD/DsrE"/>
</dbReference>
<dbReference type="InterPro" id="IPR027396">
    <property type="entry name" value="DsrEFH-like"/>
</dbReference>
<dbReference type="GO" id="GO:0002143">
    <property type="term" value="P:tRNA wobble position uridine thiolation"/>
    <property type="evidence" value="ECO:0007669"/>
    <property type="project" value="TreeGrafter"/>
</dbReference>
<proteinExistence type="inferred from homology"/>
<comment type="similarity">
    <text evidence="2">Belongs to the DsrE/TusD family.</text>
</comment>
<dbReference type="EMBL" id="LR217730">
    <property type="protein sequence ID" value="VFP85989.1"/>
    <property type="molecule type" value="Genomic_DNA"/>
</dbReference>
<dbReference type="Gene3D" id="3.40.1260.10">
    <property type="entry name" value="DsrEFH-like"/>
    <property type="match status" value="1"/>
</dbReference>
<dbReference type="PANTHER" id="PTHR34874">
    <property type="entry name" value="PROTEIN YCHN"/>
    <property type="match status" value="1"/>
</dbReference>
<dbReference type="EC" id="2.8.1.-" evidence="6"/>
<dbReference type="FunFam" id="3.40.1260.10:FF:000001">
    <property type="entry name" value="Sulfurtransferase TusD"/>
    <property type="match status" value="1"/>
</dbReference>
<dbReference type="GO" id="GO:1990228">
    <property type="term" value="C:sulfurtransferase complex"/>
    <property type="evidence" value="ECO:0007669"/>
    <property type="project" value="TreeGrafter"/>
</dbReference>
<dbReference type="SUPFAM" id="SSF75169">
    <property type="entry name" value="DsrEFH-like"/>
    <property type="match status" value="1"/>
</dbReference>
<evidence type="ECO:0000256" key="5">
    <source>
        <dbReference type="ARBA" id="ARBA00022694"/>
    </source>
</evidence>
<accession>A0A451DH76</accession>
<dbReference type="AlphaFoldDB" id="A0A451DH76"/>
<dbReference type="NCBIfam" id="TIGR03012">
    <property type="entry name" value="sulf_tusD_dsrE"/>
    <property type="match status" value="1"/>
</dbReference>
<dbReference type="OrthoDB" id="9787483at2"/>
<dbReference type="Pfam" id="PF02635">
    <property type="entry name" value="DsrE"/>
    <property type="match status" value="1"/>
</dbReference>
<evidence type="ECO:0000256" key="3">
    <source>
        <dbReference type="ARBA" id="ARBA00022490"/>
    </source>
</evidence>
<dbReference type="RefSeq" id="WP_157989060.1">
    <property type="nucleotide sequence ID" value="NZ_LR217730.1"/>
</dbReference>
<keyword evidence="4 6" id="KW-0808">Transferase</keyword>
<name>A0A451DH76_9GAMM</name>
<dbReference type="Proteomes" id="UP000294343">
    <property type="component" value="Chromosome"/>
</dbReference>
<evidence type="ECO:0000256" key="4">
    <source>
        <dbReference type="ARBA" id="ARBA00022679"/>
    </source>
</evidence>
<dbReference type="GO" id="GO:0097163">
    <property type="term" value="F:sulfur carrier activity"/>
    <property type="evidence" value="ECO:0007669"/>
    <property type="project" value="TreeGrafter"/>
</dbReference>
<dbReference type="GO" id="GO:0016783">
    <property type="term" value="F:sulfurtransferase activity"/>
    <property type="evidence" value="ECO:0007669"/>
    <property type="project" value="InterPro"/>
</dbReference>
<reference evidence="6 7" key="1">
    <citation type="submission" date="2019-02" db="EMBL/GenBank/DDBJ databases">
        <authorList>
            <person name="Manzano-Marin A."/>
            <person name="Manzano-Marin A."/>
        </authorList>
    </citation>
    <scope>NUCLEOTIDE SEQUENCE [LARGE SCALE GENOMIC DNA]</scope>
    <source>
        <strain evidence="6 7">ErCipseudotsugae</strain>
    </source>
</reference>